<dbReference type="Pfam" id="PF13439">
    <property type="entry name" value="Glyco_transf_4"/>
    <property type="match status" value="1"/>
</dbReference>
<accession>A0A1G1XAS0</accession>
<proteinExistence type="predicted"/>
<sequence length="388" mass="42920">MHIWVITEHWPPRVGGIERYLTGIAKYLAKNGHTVTVFAPTPSNSLFVRGRERRRIPLLTKEGLGEVSIVRHRFFYPLIPKWLPLYIFLLLQAFRKKPDVIIAGKALFEGRLASWLKKTLHIPYIVCTYGMEIATWQLEQKTSNQLVGVLAGATHILAINQQTKQELITLGAHAKQITIIYPGIEPANFDQMNNPDDVLKKYAITQPYILSVARLVRRKGIDDLIEAVAQLRIARQDGGPALVLVGDGPERKNLENLAAQSHVPAIFLGTIPDADVHALYSRAKLFALTPKELPGDYEGFGIVYLEAGFFGLPVIATRTGGVPEAVIDNETGILAEPGNSASIAHALTTLLDNPELATHYGEAGKQRVLKQFQWSALISSLEHILATL</sequence>
<dbReference type="PANTHER" id="PTHR45947:SF3">
    <property type="entry name" value="SULFOQUINOVOSYL TRANSFERASE SQD2"/>
    <property type="match status" value="1"/>
</dbReference>
<gene>
    <name evidence="3" type="ORF">A3E36_00435</name>
</gene>
<dbReference type="Gene3D" id="3.40.50.2000">
    <property type="entry name" value="Glycogen Phosphorylase B"/>
    <property type="match status" value="2"/>
</dbReference>
<dbReference type="InterPro" id="IPR050194">
    <property type="entry name" value="Glycosyltransferase_grp1"/>
</dbReference>
<evidence type="ECO:0000259" key="1">
    <source>
        <dbReference type="Pfam" id="PF00534"/>
    </source>
</evidence>
<feature type="domain" description="Glycosyltransferase subfamily 4-like N-terminal" evidence="2">
    <location>
        <begin position="14"/>
        <end position="186"/>
    </location>
</feature>
<evidence type="ECO:0008006" key="5">
    <source>
        <dbReference type="Google" id="ProtNLM"/>
    </source>
</evidence>
<evidence type="ECO:0000313" key="3">
    <source>
        <dbReference type="EMBL" id="OGY37044.1"/>
    </source>
</evidence>
<comment type="caution">
    <text evidence="3">The sequence shown here is derived from an EMBL/GenBank/DDBJ whole genome shotgun (WGS) entry which is preliminary data.</text>
</comment>
<protein>
    <recommendedName>
        <fullName evidence="5">Glycosyltransferase subfamily 4-like N-terminal domain-containing protein</fullName>
    </recommendedName>
</protein>
<reference evidence="3 4" key="1">
    <citation type="journal article" date="2016" name="Nat. Commun.">
        <title>Thousands of microbial genomes shed light on interconnected biogeochemical processes in an aquifer system.</title>
        <authorList>
            <person name="Anantharaman K."/>
            <person name="Brown C.T."/>
            <person name="Hug L.A."/>
            <person name="Sharon I."/>
            <person name="Castelle C.J."/>
            <person name="Probst A.J."/>
            <person name="Thomas B.C."/>
            <person name="Singh A."/>
            <person name="Wilkins M.J."/>
            <person name="Karaoz U."/>
            <person name="Brodie E.L."/>
            <person name="Williams K.H."/>
            <person name="Hubbard S.S."/>
            <person name="Banfield J.F."/>
        </authorList>
    </citation>
    <scope>NUCLEOTIDE SEQUENCE [LARGE SCALE GENOMIC DNA]</scope>
</reference>
<organism evidence="3 4">
    <name type="scientific">Candidatus Andersenbacteria bacterium RIFCSPHIGHO2_12_FULL_45_11b</name>
    <dbReference type="NCBI Taxonomy" id="1797282"/>
    <lineage>
        <taxon>Bacteria</taxon>
        <taxon>Candidatus Anderseniibacteriota</taxon>
    </lineage>
</organism>
<dbReference type="Proteomes" id="UP000177941">
    <property type="component" value="Unassembled WGS sequence"/>
</dbReference>
<evidence type="ECO:0000259" key="2">
    <source>
        <dbReference type="Pfam" id="PF13439"/>
    </source>
</evidence>
<dbReference type="InterPro" id="IPR028098">
    <property type="entry name" value="Glyco_trans_4-like_N"/>
</dbReference>
<name>A0A1G1XAS0_9BACT</name>
<dbReference type="Pfam" id="PF00534">
    <property type="entry name" value="Glycos_transf_1"/>
    <property type="match status" value="1"/>
</dbReference>
<dbReference type="EMBL" id="MHHS01000021">
    <property type="protein sequence ID" value="OGY37044.1"/>
    <property type="molecule type" value="Genomic_DNA"/>
</dbReference>
<dbReference type="CDD" id="cd03801">
    <property type="entry name" value="GT4_PimA-like"/>
    <property type="match status" value="1"/>
</dbReference>
<dbReference type="SUPFAM" id="SSF53756">
    <property type="entry name" value="UDP-Glycosyltransferase/glycogen phosphorylase"/>
    <property type="match status" value="1"/>
</dbReference>
<dbReference type="GO" id="GO:0016757">
    <property type="term" value="F:glycosyltransferase activity"/>
    <property type="evidence" value="ECO:0007669"/>
    <property type="project" value="InterPro"/>
</dbReference>
<dbReference type="PANTHER" id="PTHR45947">
    <property type="entry name" value="SULFOQUINOVOSYL TRANSFERASE SQD2"/>
    <property type="match status" value="1"/>
</dbReference>
<feature type="domain" description="Glycosyl transferase family 1" evidence="1">
    <location>
        <begin position="205"/>
        <end position="367"/>
    </location>
</feature>
<evidence type="ECO:0000313" key="4">
    <source>
        <dbReference type="Proteomes" id="UP000177941"/>
    </source>
</evidence>
<dbReference type="InterPro" id="IPR001296">
    <property type="entry name" value="Glyco_trans_1"/>
</dbReference>
<dbReference type="AlphaFoldDB" id="A0A1G1XAS0"/>